<protein>
    <submittedName>
        <fullName evidence="1">Exported protein</fullName>
    </submittedName>
</protein>
<organism evidence="1 2">
    <name type="scientific">Chlamydia abortus (strain DSM 27085 / S26/3)</name>
    <name type="common">Chlamydophila abortus</name>
    <dbReference type="NCBI Taxonomy" id="218497"/>
    <lineage>
        <taxon>Bacteria</taxon>
        <taxon>Pseudomonadati</taxon>
        <taxon>Chlamydiota</taxon>
        <taxon>Chlamydiia</taxon>
        <taxon>Chlamydiales</taxon>
        <taxon>Chlamydiaceae</taxon>
        <taxon>Chlamydia/Chlamydophila group</taxon>
        <taxon>Chlamydia</taxon>
    </lineage>
</organism>
<dbReference type="AlphaFoldDB" id="Q5L559"/>
<reference evidence="1 2" key="1">
    <citation type="journal article" date="2005" name="Genome Res.">
        <title>The Chlamydophila abortus genome sequence reveals an array of variable proteins that contribute to interspecies variation.</title>
        <authorList>
            <person name="Thomson N.R."/>
            <person name="Yeats C."/>
            <person name="Bell K."/>
            <person name="Holden M.T.G."/>
            <person name="Bentley S.D."/>
            <person name="Livingstone M."/>
            <person name="Cerdeno-Tarraga A.M."/>
            <person name="Harris B."/>
            <person name="Doggett J."/>
            <person name="Ormond D."/>
            <person name="Mungal K."/>
            <person name="Clarke K."/>
            <person name="Feltwell T."/>
            <person name="Hance Z."/>
            <person name="Sanders M."/>
            <person name="Quail M.A."/>
            <person name="Price C."/>
            <person name="Parkhill J."/>
            <person name="Longbottom D."/>
        </authorList>
    </citation>
    <scope>NUCLEOTIDE SEQUENCE [LARGE SCALE GENOMIC DNA]</scope>
    <source>
        <strain evidence="2">DSM 27085 / S26/3</strain>
    </source>
</reference>
<evidence type="ECO:0000313" key="1">
    <source>
        <dbReference type="EMBL" id="CAH64235.1"/>
    </source>
</evidence>
<proteinExistence type="predicted"/>
<dbReference type="OrthoDB" id="18181at2"/>
<dbReference type="EMBL" id="CR848038">
    <property type="protein sequence ID" value="CAH64235.1"/>
    <property type="molecule type" value="Genomic_DNA"/>
</dbReference>
<name>Q5L559_CHLAB</name>
<gene>
    <name evidence="1" type="ordered locus">CAB793</name>
</gene>
<dbReference type="HOGENOM" id="CLU_1746375_0_0_0"/>
<evidence type="ECO:0000313" key="2">
    <source>
        <dbReference type="Proteomes" id="UP000001012"/>
    </source>
</evidence>
<accession>Q5L559</accession>
<sequence>MSILIRESNFMRILLALLSCFLLPTQLVQAIDEPMSTVVSEDCCTCVFQDYDAALKHAQDEGISLVIVLLSRQHNPLLEELIEEGLDLSDFFGCSLEDLAVIAVLQPEVGDEENSSKVQDFQSRFPSTQFPEAGHGVFLVTVIVDGSQDTVLDITQLEL</sequence>
<dbReference type="Proteomes" id="UP000001012">
    <property type="component" value="Chromosome"/>
</dbReference>
<dbReference type="KEGG" id="cab:CAB793"/>
<keyword evidence="2" id="KW-1185">Reference proteome</keyword>